<dbReference type="AlphaFoldDB" id="A0A2P2NKM8"/>
<evidence type="ECO:0000313" key="1">
    <source>
        <dbReference type="EMBL" id="MBX43013.1"/>
    </source>
</evidence>
<accession>A0A2P2NKM8</accession>
<name>A0A2P2NKM8_RHIMU</name>
<sequence length="26" mass="3267">MYLLEKKHLDLKKRVPICFKITLYWS</sequence>
<organism evidence="1">
    <name type="scientific">Rhizophora mucronata</name>
    <name type="common">Asiatic mangrove</name>
    <dbReference type="NCBI Taxonomy" id="61149"/>
    <lineage>
        <taxon>Eukaryota</taxon>
        <taxon>Viridiplantae</taxon>
        <taxon>Streptophyta</taxon>
        <taxon>Embryophyta</taxon>
        <taxon>Tracheophyta</taxon>
        <taxon>Spermatophyta</taxon>
        <taxon>Magnoliopsida</taxon>
        <taxon>eudicotyledons</taxon>
        <taxon>Gunneridae</taxon>
        <taxon>Pentapetalae</taxon>
        <taxon>rosids</taxon>
        <taxon>fabids</taxon>
        <taxon>Malpighiales</taxon>
        <taxon>Rhizophoraceae</taxon>
        <taxon>Rhizophora</taxon>
    </lineage>
</organism>
<dbReference type="EMBL" id="GGEC01062529">
    <property type="protein sequence ID" value="MBX43013.1"/>
    <property type="molecule type" value="Transcribed_RNA"/>
</dbReference>
<reference evidence="1" key="1">
    <citation type="submission" date="2018-02" db="EMBL/GenBank/DDBJ databases">
        <title>Rhizophora mucronata_Transcriptome.</title>
        <authorList>
            <person name="Meera S.P."/>
            <person name="Sreeshan A."/>
            <person name="Augustine A."/>
        </authorList>
    </citation>
    <scope>NUCLEOTIDE SEQUENCE</scope>
    <source>
        <tissue evidence="1">Leaf</tissue>
    </source>
</reference>
<proteinExistence type="predicted"/>
<protein>
    <submittedName>
        <fullName evidence="1">Uncharacterized protein</fullName>
    </submittedName>
</protein>